<evidence type="ECO:0000313" key="1">
    <source>
        <dbReference type="EMBL" id="EEG27566.1"/>
    </source>
</evidence>
<name>C0E1N2_9CORY</name>
<protein>
    <submittedName>
        <fullName evidence="1">Uncharacterized protein</fullName>
    </submittedName>
</protein>
<dbReference type="Proteomes" id="UP000006247">
    <property type="component" value="Unassembled WGS sequence"/>
</dbReference>
<gene>
    <name evidence="1" type="ORF">CORMATOL_00883</name>
</gene>
<proteinExistence type="predicted"/>
<evidence type="ECO:0000313" key="2">
    <source>
        <dbReference type="Proteomes" id="UP000006247"/>
    </source>
</evidence>
<accession>C0E1N2</accession>
<organism evidence="1 2">
    <name type="scientific">Corynebacterium matruchotii ATCC 33806</name>
    <dbReference type="NCBI Taxonomy" id="566549"/>
    <lineage>
        <taxon>Bacteria</taxon>
        <taxon>Bacillati</taxon>
        <taxon>Actinomycetota</taxon>
        <taxon>Actinomycetes</taxon>
        <taxon>Mycobacteriales</taxon>
        <taxon>Corynebacteriaceae</taxon>
        <taxon>Corynebacterium</taxon>
    </lineage>
</organism>
<dbReference type="HOGENOM" id="CLU_2988986_0_0_11"/>
<reference evidence="1 2" key="1">
    <citation type="submission" date="2009-01" db="EMBL/GenBank/DDBJ databases">
        <authorList>
            <person name="Fulton L."/>
            <person name="Clifton S."/>
            <person name="Chinwalla A.T."/>
            <person name="Mitreva M."/>
            <person name="Sodergren E."/>
            <person name="Weinstock G."/>
            <person name="Clifton S."/>
            <person name="Dooling D.J."/>
            <person name="Fulton B."/>
            <person name="Minx P."/>
            <person name="Pepin K.H."/>
            <person name="Johnson M."/>
            <person name="Bhonagiri V."/>
            <person name="Nash W.E."/>
            <person name="Mardis E.R."/>
            <person name="Wilson R.K."/>
        </authorList>
    </citation>
    <scope>NUCLEOTIDE SEQUENCE [LARGE SCALE GENOMIC DNA]</scope>
    <source>
        <strain evidence="1 2">ATCC 33806</strain>
    </source>
</reference>
<dbReference type="AlphaFoldDB" id="C0E1N2"/>
<comment type="caution">
    <text evidence="1">The sequence shown here is derived from an EMBL/GenBank/DDBJ whole genome shotgun (WGS) entry which is preliminary data.</text>
</comment>
<dbReference type="EMBL" id="ACEB01000013">
    <property type="protein sequence ID" value="EEG27566.1"/>
    <property type="molecule type" value="Genomic_DNA"/>
</dbReference>
<sequence length="57" mass="6333">MDNFENLWITFLGPDLSTGLSTEIGQLSTEILELSTPPVDAHLQQRGDWNHFCIACG</sequence>